<comment type="caution">
    <text evidence="8">The sequence shown here is derived from an EMBL/GenBank/DDBJ whole genome shotgun (WGS) entry which is preliminary data.</text>
</comment>
<dbReference type="PANTHER" id="PTHR11228">
    <property type="entry name" value="RADICAL SAM DOMAIN PROTEIN"/>
    <property type="match status" value="1"/>
</dbReference>
<evidence type="ECO:0000256" key="2">
    <source>
        <dbReference type="ARBA" id="ARBA00022485"/>
    </source>
</evidence>
<dbReference type="InterPro" id="IPR007197">
    <property type="entry name" value="rSAM"/>
</dbReference>
<dbReference type="EMBL" id="JBHFNT010000047">
    <property type="protein sequence ID" value="MFB2833815.1"/>
    <property type="molecule type" value="Genomic_DNA"/>
</dbReference>
<evidence type="ECO:0000256" key="5">
    <source>
        <dbReference type="ARBA" id="ARBA00023004"/>
    </source>
</evidence>
<dbReference type="Proteomes" id="UP001576780">
    <property type="component" value="Unassembled WGS sequence"/>
</dbReference>
<dbReference type="SFLD" id="SFLDS00029">
    <property type="entry name" value="Radical_SAM"/>
    <property type="match status" value="1"/>
</dbReference>
<dbReference type="Gene3D" id="3.20.20.70">
    <property type="entry name" value="Aldolase class I"/>
    <property type="match status" value="1"/>
</dbReference>
<dbReference type="CDD" id="cd01335">
    <property type="entry name" value="Radical_SAM"/>
    <property type="match status" value="1"/>
</dbReference>
<protein>
    <submittedName>
        <fullName evidence="8">Radical SAM/SPASM domain-containing protein</fullName>
    </submittedName>
</protein>
<dbReference type="RefSeq" id="WP_413276267.1">
    <property type="nucleotide sequence ID" value="NZ_JBHFNT010000047.1"/>
</dbReference>
<dbReference type="SUPFAM" id="SSF102114">
    <property type="entry name" value="Radical SAM enzymes"/>
    <property type="match status" value="1"/>
</dbReference>
<keyword evidence="2" id="KW-0004">4Fe-4S</keyword>
<comment type="cofactor">
    <cofactor evidence="1">
        <name>[4Fe-4S] cluster</name>
        <dbReference type="ChEBI" id="CHEBI:49883"/>
    </cofactor>
</comment>
<evidence type="ECO:0000256" key="3">
    <source>
        <dbReference type="ARBA" id="ARBA00022691"/>
    </source>
</evidence>
<dbReference type="SFLD" id="SFLDG01067">
    <property type="entry name" value="SPASM/twitch_domain_containing"/>
    <property type="match status" value="1"/>
</dbReference>
<evidence type="ECO:0000259" key="7">
    <source>
        <dbReference type="PROSITE" id="PS51918"/>
    </source>
</evidence>
<keyword evidence="4" id="KW-0479">Metal-binding</keyword>
<evidence type="ECO:0000256" key="1">
    <source>
        <dbReference type="ARBA" id="ARBA00001966"/>
    </source>
</evidence>
<dbReference type="InterPro" id="IPR023885">
    <property type="entry name" value="4Fe4S-binding_SPASM_dom"/>
</dbReference>
<gene>
    <name evidence="8" type="ORF">ACE1CA_04715</name>
</gene>
<proteinExistence type="predicted"/>
<accession>A0ABV4WFF9</accession>
<keyword evidence="9" id="KW-1185">Reference proteome</keyword>
<keyword evidence="6" id="KW-0411">Iron-sulfur</keyword>
<feature type="domain" description="Radical SAM core" evidence="7">
    <location>
        <begin position="28"/>
        <end position="249"/>
    </location>
</feature>
<evidence type="ECO:0000313" key="9">
    <source>
        <dbReference type="Proteomes" id="UP001576780"/>
    </source>
</evidence>
<dbReference type="PROSITE" id="PS51918">
    <property type="entry name" value="RADICAL_SAM"/>
    <property type="match status" value="1"/>
</dbReference>
<organism evidence="8 9">
    <name type="scientific">Floridaenema evergladense BLCC-F167</name>
    <dbReference type="NCBI Taxonomy" id="3153639"/>
    <lineage>
        <taxon>Bacteria</taxon>
        <taxon>Bacillati</taxon>
        <taxon>Cyanobacteriota</taxon>
        <taxon>Cyanophyceae</taxon>
        <taxon>Oscillatoriophycideae</taxon>
        <taxon>Aerosakkonematales</taxon>
        <taxon>Aerosakkonemataceae</taxon>
        <taxon>Floridanema</taxon>
        <taxon>Floridanema evergladense</taxon>
    </lineage>
</organism>
<keyword evidence="3" id="KW-0949">S-adenosyl-L-methionine</keyword>
<dbReference type="Pfam" id="PF13186">
    <property type="entry name" value="SPASM"/>
    <property type="match status" value="1"/>
</dbReference>
<dbReference type="InterPro" id="IPR013785">
    <property type="entry name" value="Aldolase_TIM"/>
</dbReference>
<sequence>MQVLSRIKNTAYDVSEIIKDSIRSPYWSERPQSLNFEITAACDSRCIHCPRLDMDRPMRPMNFDLFKKLIDEAAEMKIPYLCPNGYGEILTIPNLGDYLEYISSKEYKFKVIINTNAHRLFEDKIELFIKHKIHLLNICIDGATAETAQSIRIGLKTPQIEENIHNVMAIRKQRHLNFPQIRVAMVIIPQNEHEVEQFSQKWKGVVDFVGFSGFSNRLGSLNNKFNVGEFGNNTPACVLPFKDMNIWADGRAVLCCEDWNQENVVGDLKTQSLKEIWHGPELTEARRLHIQGQGAQLEICKNCNLWRQPSAGAKLWS</sequence>
<name>A0ABV4WFF9_9CYAN</name>
<evidence type="ECO:0000256" key="6">
    <source>
        <dbReference type="ARBA" id="ARBA00023014"/>
    </source>
</evidence>
<dbReference type="PANTHER" id="PTHR11228:SF7">
    <property type="entry name" value="PQQA PEPTIDE CYCLASE"/>
    <property type="match status" value="1"/>
</dbReference>
<dbReference type="InterPro" id="IPR050377">
    <property type="entry name" value="Radical_SAM_PqqE_MftC-like"/>
</dbReference>
<dbReference type="SFLD" id="SFLDG01387">
    <property type="entry name" value="BtrN-like_SPASM_domain_contain"/>
    <property type="match status" value="1"/>
</dbReference>
<reference evidence="8 9" key="1">
    <citation type="submission" date="2024-09" db="EMBL/GenBank/DDBJ databases">
        <title>Floridaenema gen nov. (Aerosakkonemataceae, Aerosakkonematales ord. nov., Cyanobacteria) from benthic tropical and subtropical fresh waters, with the description of four new species.</title>
        <authorList>
            <person name="Moretto J.A."/>
            <person name="Berthold D.E."/>
            <person name="Lefler F.W."/>
            <person name="Huang I.-S."/>
            <person name="Laughinghouse H. IV."/>
        </authorList>
    </citation>
    <scope>NUCLEOTIDE SEQUENCE [LARGE SCALE GENOMIC DNA]</scope>
    <source>
        <strain evidence="8 9">BLCC-F167</strain>
    </source>
</reference>
<dbReference type="CDD" id="cd21109">
    <property type="entry name" value="SPASM"/>
    <property type="match status" value="1"/>
</dbReference>
<dbReference type="InterPro" id="IPR058240">
    <property type="entry name" value="rSAM_sf"/>
</dbReference>
<evidence type="ECO:0000313" key="8">
    <source>
        <dbReference type="EMBL" id="MFB2833815.1"/>
    </source>
</evidence>
<dbReference type="InterPro" id="IPR034391">
    <property type="entry name" value="AdoMet-like_SPASM_containing"/>
</dbReference>
<keyword evidence="5" id="KW-0408">Iron</keyword>
<dbReference type="Pfam" id="PF04055">
    <property type="entry name" value="Radical_SAM"/>
    <property type="match status" value="1"/>
</dbReference>
<evidence type="ECO:0000256" key="4">
    <source>
        <dbReference type="ARBA" id="ARBA00022723"/>
    </source>
</evidence>